<dbReference type="FunFam" id="1.10.1670.10:FF:000001">
    <property type="entry name" value="Endonuclease III"/>
    <property type="match status" value="1"/>
</dbReference>
<evidence type="ECO:0000256" key="6">
    <source>
        <dbReference type="ARBA" id="ARBA00023004"/>
    </source>
</evidence>
<dbReference type="AlphaFoldDB" id="A0A3D5QB72"/>
<comment type="similarity">
    <text evidence="1 12">Belongs to the Nth/MutY family.</text>
</comment>
<keyword evidence="10 12" id="KW-0456">Lyase</keyword>
<dbReference type="SMART" id="SM00525">
    <property type="entry name" value="FES"/>
    <property type="match status" value="1"/>
</dbReference>
<feature type="binding site" evidence="12">
    <location>
        <position position="199"/>
    </location>
    <ligand>
        <name>[4Fe-4S] cluster</name>
        <dbReference type="ChEBI" id="CHEBI:49883"/>
    </ligand>
</feature>
<keyword evidence="9 12" id="KW-0234">DNA repair</keyword>
<evidence type="ECO:0000256" key="10">
    <source>
        <dbReference type="ARBA" id="ARBA00023239"/>
    </source>
</evidence>
<protein>
    <recommendedName>
        <fullName evidence="12">Endonuclease III</fullName>
        <ecNumber evidence="12">4.2.99.18</ecNumber>
    </recommendedName>
    <alternativeName>
        <fullName evidence="12">DNA-(apurinic or apyrimidinic site) lyase</fullName>
    </alternativeName>
</protein>
<comment type="function">
    <text evidence="12">DNA repair enzyme that has both DNA N-glycosylase activity and AP-lyase activity. The DNA N-glycosylase activity releases various damaged pyrimidines from DNA by cleaving the N-glycosidic bond, leaving an AP (apurinic/apyrimidinic) site. The AP-lyase activity cleaves the phosphodiester bond 3' to the AP site by a beta-elimination, leaving a 3'-terminal unsaturated sugar and a product with a terminal 5'-phosphate.</text>
</comment>
<name>A0A3D5QB72_FLESI</name>
<accession>A0A3D5QB72</accession>
<dbReference type="Gene3D" id="1.10.340.30">
    <property type="entry name" value="Hypothetical protein, domain 2"/>
    <property type="match status" value="1"/>
</dbReference>
<dbReference type="PIRSF" id="PIRSF001435">
    <property type="entry name" value="Nth"/>
    <property type="match status" value="1"/>
</dbReference>
<dbReference type="PANTHER" id="PTHR10359:SF18">
    <property type="entry name" value="ENDONUCLEASE III"/>
    <property type="match status" value="1"/>
</dbReference>
<organism evidence="14 15">
    <name type="scientific">Flexistipes sinusarabici</name>
    <dbReference type="NCBI Taxonomy" id="2352"/>
    <lineage>
        <taxon>Bacteria</taxon>
        <taxon>Pseudomonadati</taxon>
        <taxon>Deferribacterota</taxon>
        <taxon>Deferribacteres</taxon>
        <taxon>Deferribacterales</taxon>
        <taxon>Flexistipitaceae</taxon>
        <taxon>Flexistipes</taxon>
    </lineage>
</organism>
<dbReference type="Proteomes" id="UP000262325">
    <property type="component" value="Unassembled WGS sequence"/>
</dbReference>
<reference evidence="14 15" key="1">
    <citation type="journal article" date="2018" name="Nat. Biotechnol.">
        <title>A standardized bacterial taxonomy based on genome phylogeny substantially revises the tree of life.</title>
        <authorList>
            <person name="Parks D.H."/>
            <person name="Chuvochina M."/>
            <person name="Waite D.W."/>
            <person name="Rinke C."/>
            <person name="Skarshewski A."/>
            <person name="Chaumeil P.A."/>
            <person name="Hugenholtz P."/>
        </authorList>
    </citation>
    <scope>NUCLEOTIDE SEQUENCE [LARGE SCALE GENOMIC DNA]</scope>
    <source>
        <strain evidence="14">UBA8672</strain>
    </source>
</reference>
<evidence type="ECO:0000256" key="1">
    <source>
        <dbReference type="ARBA" id="ARBA00008343"/>
    </source>
</evidence>
<evidence type="ECO:0000256" key="11">
    <source>
        <dbReference type="ARBA" id="ARBA00023295"/>
    </source>
</evidence>
<keyword evidence="3 12" id="KW-0479">Metal-binding</keyword>
<dbReference type="Pfam" id="PF00633">
    <property type="entry name" value="HHH"/>
    <property type="match status" value="1"/>
</dbReference>
<dbReference type="GO" id="GO:0003677">
    <property type="term" value="F:DNA binding"/>
    <property type="evidence" value="ECO:0007669"/>
    <property type="project" value="UniProtKB-UniRule"/>
</dbReference>
<dbReference type="PANTHER" id="PTHR10359">
    <property type="entry name" value="A/G-SPECIFIC ADENINE GLYCOSYLASE/ENDONUCLEASE III"/>
    <property type="match status" value="1"/>
</dbReference>
<proteinExistence type="inferred from homology"/>
<dbReference type="NCBIfam" id="TIGR01083">
    <property type="entry name" value="nth"/>
    <property type="match status" value="1"/>
</dbReference>
<keyword evidence="14" id="KW-0540">Nuclease</keyword>
<dbReference type="InterPro" id="IPR023170">
    <property type="entry name" value="HhH_base_excis_C"/>
</dbReference>
<evidence type="ECO:0000259" key="13">
    <source>
        <dbReference type="SMART" id="SM00478"/>
    </source>
</evidence>
<evidence type="ECO:0000256" key="8">
    <source>
        <dbReference type="ARBA" id="ARBA00023125"/>
    </source>
</evidence>
<dbReference type="HAMAP" id="MF_00942">
    <property type="entry name" value="Nth"/>
    <property type="match status" value="1"/>
</dbReference>
<evidence type="ECO:0000313" key="15">
    <source>
        <dbReference type="Proteomes" id="UP000262325"/>
    </source>
</evidence>
<dbReference type="Gene3D" id="1.10.1670.10">
    <property type="entry name" value="Helix-hairpin-Helix base-excision DNA repair enzymes (C-terminal)"/>
    <property type="match status" value="1"/>
</dbReference>
<dbReference type="GO" id="GO:0051539">
    <property type="term" value="F:4 iron, 4 sulfur cluster binding"/>
    <property type="evidence" value="ECO:0007669"/>
    <property type="project" value="UniProtKB-UniRule"/>
</dbReference>
<dbReference type="InterPro" id="IPR000445">
    <property type="entry name" value="HhH_motif"/>
</dbReference>
<dbReference type="InterPro" id="IPR011257">
    <property type="entry name" value="DNA_glycosylase"/>
</dbReference>
<evidence type="ECO:0000256" key="9">
    <source>
        <dbReference type="ARBA" id="ARBA00023204"/>
    </source>
</evidence>
<dbReference type="GO" id="GO:0019104">
    <property type="term" value="F:DNA N-glycosylase activity"/>
    <property type="evidence" value="ECO:0007669"/>
    <property type="project" value="UniProtKB-UniRule"/>
</dbReference>
<dbReference type="FunFam" id="1.10.340.30:FF:000001">
    <property type="entry name" value="Endonuclease III"/>
    <property type="match status" value="1"/>
</dbReference>
<feature type="binding site" evidence="12">
    <location>
        <position position="205"/>
    </location>
    <ligand>
        <name>[4Fe-4S] cluster</name>
        <dbReference type="ChEBI" id="CHEBI:49883"/>
    </ligand>
</feature>
<feature type="binding site" evidence="12">
    <location>
        <position position="196"/>
    </location>
    <ligand>
        <name>[4Fe-4S] cluster</name>
        <dbReference type="ChEBI" id="CHEBI:49883"/>
    </ligand>
</feature>
<evidence type="ECO:0000256" key="4">
    <source>
        <dbReference type="ARBA" id="ARBA00022763"/>
    </source>
</evidence>
<dbReference type="GO" id="GO:0046872">
    <property type="term" value="F:metal ion binding"/>
    <property type="evidence" value="ECO:0007669"/>
    <property type="project" value="UniProtKB-KW"/>
</dbReference>
<dbReference type="CDD" id="cd00056">
    <property type="entry name" value="ENDO3c"/>
    <property type="match status" value="1"/>
</dbReference>
<dbReference type="GO" id="GO:0140078">
    <property type="term" value="F:class I DNA-(apurinic or apyrimidinic site) endonuclease activity"/>
    <property type="evidence" value="ECO:0007669"/>
    <property type="project" value="UniProtKB-EC"/>
</dbReference>
<dbReference type="RefSeq" id="WP_273264949.1">
    <property type="nucleotide sequence ID" value="NZ_JAAZVV010000009.1"/>
</dbReference>
<keyword evidence="2 12" id="KW-0004">4Fe-4S</keyword>
<dbReference type="InterPro" id="IPR003265">
    <property type="entry name" value="HhH-GPD_domain"/>
</dbReference>
<feature type="domain" description="HhH-GPD" evidence="13">
    <location>
        <begin position="40"/>
        <end position="187"/>
    </location>
</feature>
<dbReference type="GO" id="GO:0006285">
    <property type="term" value="P:base-excision repair, AP site formation"/>
    <property type="evidence" value="ECO:0007669"/>
    <property type="project" value="TreeGrafter"/>
</dbReference>
<dbReference type="SUPFAM" id="SSF48150">
    <property type="entry name" value="DNA-glycosylase"/>
    <property type="match status" value="1"/>
</dbReference>
<feature type="binding site" evidence="12">
    <location>
        <position position="189"/>
    </location>
    <ligand>
        <name>[4Fe-4S] cluster</name>
        <dbReference type="ChEBI" id="CHEBI:49883"/>
    </ligand>
</feature>
<dbReference type="EMBL" id="DPPF01000094">
    <property type="protein sequence ID" value="HCW92983.1"/>
    <property type="molecule type" value="Genomic_DNA"/>
</dbReference>
<keyword evidence="11 12" id="KW-0326">Glycosidase</keyword>
<evidence type="ECO:0000256" key="12">
    <source>
        <dbReference type="HAMAP-Rule" id="MF_00942"/>
    </source>
</evidence>
<dbReference type="Pfam" id="PF00730">
    <property type="entry name" value="HhH-GPD"/>
    <property type="match status" value="1"/>
</dbReference>
<keyword evidence="6 12" id="KW-0408">Iron</keyword>
<dbReference type="InterPro" id="IPR003651">
    <property type="entry name" value="Endonuclease3_FeS-loop_motif"/>
</dbReference>
<sequence>MINKQQKTKIFLTFLNEKYSDAECSLVHRNPFELLIATVLSAQCTDERVNKVTRVLFDKYPDAESMSDSDPEELMEIVRPTGFYKNKASNILKISKKIAGDYQGKLPLDMEKLTELPGVGRKTANVVLGNFGMAEGIVVDTHVKRITTRIGIVSADDPEKIEKELMVLIPKNRWNKFSHQVIAFGRDICRSRTPKCNECGMNKFCAYFLDKGGVR</sequence>
<keyword evidence="5 12" id="KW-0378">Hydrolase</keyword>
<comment type="caution">
    <text evidence="14">The sequence shown here is derived from an EMBL/GenBank/DDBJ whole genome shotgun (WGS) entry which is preliminary data.</text>
</comment>
<keyword evidence="14" id="KW-0255">Endonuclease</keyword>
<keyword evidence="4 12" id="KW-0227">DNA damage</keyword>
<evidence type="ECO:0000256" key="7">
    <source>
        <dbReference type="ARBA" id="ARBA00023014"/>
    </source>
</evidence>
<gene>
    <name evidence="12 14" type="primary">nth</name>
    <name evidence="14" type="ORF">DHM44_04805</name>
</gene>
<evidence type="ECO:0000313" key="14">
    <source>
        <dbReference type="EMBL" id="HCW92983.1"/>
    </source>
</evidence>
<comment type="cofactor">
    <cofactor evidence="12">
        <name>[4Fe-4S] cluster</name>
        <dbReference type="ChEBI" id="CHEBI:49883"/>
    </cofactor>
    <text evidence="12">Binds 1 [4Fe-4S] cluster.</text>
</comment>
<keyword evidence="8 12" id="KW-0238">DNA-binding</keyword>
<evidence type="ECO:0000256" key="3">
    <source>
        <dbReference type="ARBA" id="ARBA00022723"/>
    </source>
</evidence>
<keyword evidence="7 12" id="KW-0411">Iron-sulfur</keyword>
<dbReference type="SMART" id="SM00478">
    <property type="entry name" value="ENDO3c"/>
    <property type="match status" value="1"/>
</dbReference>
<comment type="catalytic activity">
    <reaction evidence="12">
        <text>2'-deoxyribonucleotide-(2'-deoxyribose 5'-phosphate)-2'-deoxyribonucleotide-DNA = a 3'-end 2'-deoxyribonucleotide-(2,3-dehydro-2,3-deoxyribose 5'-phosphate)-DNA + a 5'-end 5'-phospho-2'-deoxyribonucleoside-DNA + H(+)</text>
        <dbReference type="Rhea" id="RHEA:66592"/>
        <dbReference type="Rhea" id="RHEA-COMP:13180"/>
        <dbReference type="Rhea" id="RHEA-COMP:16897"/>
        <dbReference type="Rhea" id="RHEA-COMP:17067"/>
        <dbReference type="ChEBI" id="CHEBI:15378"/>
        <dbReference type="ChEBI" id="CHEBI:136412"/>
        <dbReference type="ChEBI" id="CHEBI:157695"/>
        <dbReference type="ChEBI" id="CHEBI:167181"/>
        <dbReference type="EC" id="4.2.99.18"/>
    </reaction>
</comment>
<evidence type="ECO:0000256" key="2">
    <source>
        <dbReference type="ARBA" id="ARBA00022485"/>
    </source>
</evidence>
<evidence type="ECO:0000256" key="5">
    <source>
        <dbReference type="ARBA" id="ARBA00022801"/>
    </source>
</evidence>
<dbReference type="InterPro" id="IPR005759">
    <property type="entry name" value="Nth"/>
</dbReference>
<dbReference type="EC" id="4.2.99.18" evidence="12"/>